<comment type="similarity">
    <text evidence="2 3">Belongs to the glutamine synthetase family.</text>
</comment>
<protein>
    <recommendedName>
        <fullName evidence="4">GS catalytic domain-containing protein</fullName>
    </recommendedName>
</protein>
<keyword evidence="1" id="KW-0436">Ligase</keyword>
<dbReference type="PANTHER" id="PTHR43785">
    <property type="entry name" value="GAMMA-GLUTAMYLPUTRESCINE SYNTHETASE"/>
    <property type="match status" value="1"/>
</dbReference>
<sequence>MGWVASNLEIRGEEFNQGPRNVLRRVLGDLSESRGWTLKTGVECEFFLISPDASELADTRDVAAKPCYDQSALFRQRGFVCELNEAMEEMGFPPYQTDHEDANGQFECNWEYDDALKTADRHSLFKFTVRCLAEKHGYRSTFMPKPFSHLTGNGCHVHLTLHDEKTGENIFKQGGDADGFGTACLGTTGTQFVAGLLSHAKGICAVTNPTVNSYKRLSAPPTASGATWAPNTISWSGNNRSHMIRIPDAPRIELRLADMATNPYLLPAAALSAGMSGVDAKATPPSPIEANAYDSSAAEVMQSAETLPENLLDALRALSTDASITAGLGEECVNALVALRKAQWADYKAHLTEWEKLHTLDC</sequence>
<organism evidence="5">
    <name type="scientific">Lotharella globosa</name>
    <dbReference type="NCBI Taxonomy" id="91324"/>
    <lineage>
        <taxon>Eukaryota</taxon>
        <taxon>Sar</taxon>
        <taxon>Rhizaria</taxon>
        <taxon>Cercozoa</taxon>
        <taxon>Chlorarachniophyceae</taxon>
        <taxon>Lotharella</taxon>
    </lineage>
</organism>
<dbReference type="Pfam" id="PF00120">
    <property type="entry name" value="Gln-synt_C"/>
    <property type="match status" value="1"/>
</dbReference>
<dbReference type="PANTHER" id="PTHR43785:SF12">
    <property type="entry name" value="TYPE-1 GLUTAMINE SYNTHETASE 2"/>
    <property type="match status" value="1"/>
</dbReference>
<dbReference type="PROSITE" id="PS51987">
    <property type="entry name" value="GS_CATALYTIC"/>
    <property type="match status" value="1"/>
</dbReference>
<dbReference type="Gene3D" id="3.30.590.10">
    <property type="entry name" value="Glutamine synthetase/guanido kinase, catalytic domain"/>
    <property type="match status" value="1"/>
</dbReference>
<feature type="domain" description="GS catalytic" evidence="4">
    <location>
        <begin position="19"/>
        <end position="362"/>
    </location>
</feature>
<evidence type="ECO:0000256" key="2">
    <source>
        <dbReference type="PROSITE-ProRule" id="PRU01331"/>
    </source>
</evidence>
<evidence type="ECO:0000313" key="5">
    <source>
        <dbReference type="EMBL" id="CAE0663765.1"/>
    </source>
</evidence>
<dbReference type="SMART" id="SM01230">
    <property type="entry name" value="Gln-synt_C"/>
    <property type="match status" value="1"/>
</dbReference>
<evidence type="ECO:0000256" key="1">
    <source>
        <dbReference type="ARBA" id="ARBA00022598"/>
    </source>
</evidence>
<proteinExistence type="inferred from homology"/>
<dbReference type="InterPro" id="IPR014746">
    <property type="entry name" value="Gln_synth/guanido_kin_cat_dom"/>
</dbReference>
<dbReference type="SUPFAM" id="SSF55931">
    <property type="entry name" value="Glutamine synthetase/guanido kinase"/>
    <property type="match status" value="1"/>
</dbReference>
<evidence type="ECO:0000256" key="3">
    <source>
        <dbReference type="RuleBase" id="RU000384"/>
    </source>
</evidence>
<reference evidence="5" key="1">
    <citation type="submission" date="2021-01" db="EMBL/GenBank/DDBJ databases">
        <authorList>
            <person name="Corre E."/>
            <person name="Pelletier E."/>
            <person name="Niang G."/>
            <person name="Scheremetjew M."/>
            <person name="Finn R."/>
            <person name="Kale V."/>
            <person name="Holt S."/>
            <person name="Cochrane G."/>
            <person name="Meng A."/>
            <person name="Brown T."/>
            <person name="Cohen L."/>
        </authorList>
    </citation>
    <scope>NUCLEOTIDE SEQUENCE</scope>
    <source>
        <strain evidence="5">CCCM811</strain>
    </source>
</reference>
<name>A0A7S3YW21_9EUKA</name>
<dbReference type="AlphaFoldDB" id="A0A7S3YW21"/>
<dbReference type="GO" id="GO:0004356">
    <property type="term" value="F:glutamine synthetase activity"/>
    <property type="evidence" value="ECO:0007669"/>
    <property type="project" value="InterPro"/>
</dbReference>
<evidence type="ECO:0000259" key="4">
    <source>
        <dbReference type="PROSITE" id="PS51987"/>
    </source>
</evidence>
<accession>A0A7S3YW21</accession>
<gene>
    <name evidence="5" type="ORF">LGLO00237_LOCUS15367</name>
</gene>
<dbReference type="EMBL" id="HBIV01021338">
    <property type="protein sequence ID" value="CAE0663765.1"/>
    <property type="molecule type" value="Transcribed_RNA"/>
</dbReference>
<dbReference type="InterPro" id="IPR008146">
    <property type="entry name" value="Gln_synth_cat_dom"/>
</dbReference>